<dbReference type="InterPro" id="IPR012548">
    <property type="entry name" value="MATCAP"/>
</dbReference>
<dbReference type="Proteomes" id="UP001519460">
    <property type="component" value="Unassembled WGS sequence"/>
</dbReference>
<evidence type="ECO:0000256" key="5">
    <source>
        <dbReference type="SAM" id="MobiDB-lite"/>
    </source>
</evidence>
<keyword evidence="7" id="KW-1185">Reference proteome</keyword>
<dbReference type="GO" id="GO:0006508">
    <property type="term" value="P:proteolysis"/>
    <property type="evidence" value="ECO:0007669"/>
    <property type="project" value="UniProtKB-KW"/>
</dbReference>
<dbReference type="GO" id="GO:0008237">
    <property type="term" value="F:metallopeptidase activity"/>
    <property type="evidence" value="ECO:0007669"/>
    <property type="project" value="UniProtKB-KW"/>
</dbReference>
<organism evidence="6 7">
    <name type="scientific">Batillaria attramentaria</name>
    <dbReference type="NCBI Taxonomy" id="370345"/>
    <lineage>
        <taxon>Eukaryota</taxon>
        <taxon>Metazoa</taxon>
        <taxon>Spiralia</taxon>
        <taxon>Lophotrochozoa</taxon>
        <taxon>Mollusca</taxon>
        <taxon>Gastropoda</taxon>
        <taxon>Caenogastropoda</taxon>
        <taxon>Sorbeoconcha</taxon>
        <taxon>Cerithioidea</taxon>
        <taxon>Batillariidae</taxon>
        <taxon>Batillaria</taxon>
    </lineage>
</organism>
<feature type="region of interest" description="Disordered" evidence="5">
    <location>
        <begin position="907"/>
        <end position="1007"/>
    </location>
</feature>
<protein>
    <submittedName>
        <fullName evidence="6">Uncharacterized protein</fullName>
    </submittedName>
</protein>
<dbReference type="PANTHER" id="PTHR31817">
    <property type="match status" value="1"/>
</dbReference>
<feature type="compositionally biased region" description="Basic residues" evidence="5">
    <location>
        <begin position="2201"/>
        <end position="2210"/>
    </location>
</feature>
<dbReference type="Pfam" id="PF08014">
    <property type="entry name" value="MATCAP"/>
    <property type="match status" value="1"/>
</dbReference>
<reference evidence="6 7" key="1">
    <citation type="journal article" date="2023" name="Sci. Data">
        <title>Genome assembly of the Korean intertidal mud-creeper Batillaria attramentaria.</title>
        <authorList>
            <person name="Patra A.K."/>
            <person name="Ho P.T."/>
            <person name="Jun S."/>
            <person name="Lee S.J."/>
            <person name="Kim Y."/>
            <person name="Won Y.J."/>
        </authorList>
    </citation>
    <scope>NUCLEOTIDE SEQUENCE [LARGE SCALE GENOMIC DNA]</scope>
    <source>
        <strain evidence="6">Wonlab-2016</strain>
    </source>
</reference>
<feature type="compositionally biased region" description="Basic residues" evidence="5">
    <location>
        <begin position="388"/>
        <end position="400"/>
    </location>
</feature>
<feature type="region of interest" description="Disordered" evidence="5">
    <location>
        <begin position="511"/>
        <end position="585"/>
    </location>
</feature>
<evidence type="ECO:0000256" key="2">
    <source>
        <dbReference type="ARBA" id="ARBA00022670"/>
    </source>
</evidence>
<feature type="compositionally biased region" description="Basic and acidic residues" evidence="5">
    <location>
        <begin position="1228"/>
        <end position="1243"/>
    </location>
</feature>
<feature type="region of interest" description="Disordered" evidence="5">
    <location>
        <begin position="388"/>
        <end position="434"/>
    </location>
</feature>
<feature type="compositionally biased region" description="Basic and acidic residues" evidence="5">
    <location>
        <begin position="1956"/>
        <end position="1968"/>
    </location>
</feature>
<keyword evidence="4" id="KW-0482">Metalloprotease</keyword>
<dbReference type="EMBL" id="JACVVK020000315">
    <property type="protein sequence ID" value="KAK7478871.1"/>
    <property type="molecule type" value="Genomic_DNA"/>
</dbReference>
<feature type="compositionally biased region" description="Low complexity" evidence="5">
    <location>
        <begin position="751"/>
        <end position="781"/>
    </location>
</feature>
<accession>A0ABD0JVZ8</accession>
<keyword evidence="3" id="KW-0378">Hydrolase</keyword>
<keyword evidence="2" id="KW-0645">Protease</keyword>
<feature type="compositionally biased region" description="Polar residues" evidence="5">
    <location>
        <begin position="1317"/>
        <end position="1333"/>
    </location>
</feature>
<feature type="compositionally biased region" description="Polar residues" evidence="5">
    <location>
        <begin position="1695"/>
        <end position="1718"/>
    </location>
</feature>
<proteinExistence type="predicted"/>
<comment type="cofactor">
    <cofactor evidence="1">
        <name>Zn(2+)</name>
        <dbReference type="ChEBI" id="CHEBI:29105"/>
    </cofactor>
</comment>
<feature type="compositionally biased region" description="Basic residues" evidence="5">
    <location>
        <begin position="1672"/>
        <end position="1691"/>
    </location>
</feature>
<evidence type="ECO:0000313" key="7">
    <source>
        <dbReference type="Proteomes" id="UP001519460"/>
    </source>
</evidence>
<feature type="compositionally biased region" description="Polar residues" evidence="5">
    <location>
        <begin position="685"/>
        <end position="714"/>
    </location>
</feature>
<feature type="region of interest" description="Disordered" evidence="5">
    <location>
        <begin position="1311"/>
        <end position="1338"/>
    </location>
</feature>
<name>A0ABD0JVZ8_9CAEN</name>
<evidence type="ECO:0000313" key="6">
    <source>
        <dbReference type="EMBL" id="KAK7478871.1"/>
    </source>
</evidence>
<feature type="region of interest" description="Disordered" evidence="5">
    <location>
        <begin position="1895"/>
        <end position="2032"/>
    </location>
</feature>
<dbReference type="SMART" id="SM01154">
    <property type="entry name" value="DUF1704"/>
    <property type="match status" value="1"/>
</dbReference>
<evidence type="ECO:0000256" key="4">
    <source>
        <dbReference type="ARBA" id="ARBA00023049"/>
    </source>
</evidence>
<feature type="region of interest" description="Disordered" evidence="5">
    <location>
        <begin position="1223"/>
        <end position="1243"/>
    </location>
</feature>
<feature type="compositionally biased region" description="Polar residues" evidence="5">
    <location>
        <begin position="423"/>
        <end position="434"/>
    </location>
</feature>
<comment type="caution">
    <text evidence="6">The sequence shown here is derived from an EMBL/GenBank/DDBJ whole genome shotgun (WGS) entry which is preliminary data.</text>
</comment>
<gene>
    <name evidence="6" type="ORF">BaRGS_00029852</name>
</gene>
<feature type="compositionally biased region" description="Basic and acidic residues" evidence="5">
    <location>
        <begin position="1723"/>
        <end position="1759"/>
    </location>
</feature>
<evidence type="ECO:0000256" key="1">
    <source>
        <dbReference type="ARBA" id="ARBA00001947"/>
    </source>
</evidence>
<sequence length="2307" mass="249967">MTTLRKKHKIYQSPRVKIEELPRAFTPSETAGNIQVQKERFLKHGKTPMFVVEGDTASVEELSAKVSGQIRFEFLGEAEYILRKVKDRYGVGENYLDHIYGPRISQEEANGLLMDYINENSLRESLDVFWSHNMTCSARMVWRGPNNRCNKPESRRYSLWVNGTEENPYLRRTGFVCLLDHEIGTHFYRTFNDGLQPWFSDKKKFDLRNSYSFEGLCTEEGLAAIHTALRAGEQYLWLAALVYYTACKSTEMTFKQLFDHIGQFVNNREQRWKHVMRVKRGLVDPNDLGGYGKDQCYFEGAVNILRNIDNIDFALLMSGKLCYDEVNRVKRLARMNCIRLPSFMRDMTAYRLQLKQMALVNGLDLAHPCYGPSPAYLRRLEQRQAGLRRRARKVRRKQRARASLSKVSNAGSDKSKGSVDGGETSQDSSTDVCSSGSKDSILSFDMNSLLRHYVENVEHKEEEEEAVKLSQTPTGGLAHQIGASLMDTFQSKHPVGGEKRRTFFWRDVKGRVTGGGAKHSDTSASGDSNKHLGDKGGSPRSQAAASEVARPCEKKTNSTSADTSKPDDSAEEPGATASSKPPSCEWKKKPEILTAVLNPLTVELMKKYEMVCMTSQHSGRSSGVLIDQRDSVDSLFRDTFRGSDSGEACLDAASEGSTRAGMGLFNLNLSKMWEVVSDYAPSDAKSVTSDQVVSTDNTCGRSSVENTDMKTASSEDPDKTAEVPSTDDVEKKDEVTVGGSKLPTGNSARNSDASGTGSPLSSSSLRRPSSSSISKSSAGLTSAVRSSTNDVLKKFDVTIIGRPATSDALKKSKVTGKVRLSTCDTLKKAEIAGKVKLLTTEALKKAEATSRVKPFTIAALKETEVTVKVKPFNIEALKKAEVTGKVRPPTGDVLQKADITGKDWSSTGAALQKADVTGKVGPSTGDALQKAEVSSPHQPTTDVSSEDNGKASTSRPHHDNSPRNISAVNKIKPRTGCSPRQLEVTGGSRPSTGDSLKRLTITRSGPPPTCNFLVKGEIISKHKMVKNGEMAGIHSQSPCDSLQKADSIRASNGASVKKADVFQPASSESVKKAVVTDVIQLSSGESAKKTEVADIIRPSVGGSVTQADMTDVIQPSTSESVKKAEVIDFIQPSIGDSANKADIIPSSINESVKKDEVTNVIQSSTGDSVRQTIDVIRPSTGDSVRQAFDVIGPSTGDSVRQTIDVIRPSTGDSVRQAIDVIQPSTGESSKKAEVNDVNRPHTGDSVKKIEADVRTAELPINKLVVIGGVFNKLSTGESTGRVCTGRSLFDDTFQQVTSAIRTSTSDFLKETEVEATSGDSVKQTELTSGNKSPGDNMPVTVTISVVSPSHDSLTHMTDSERSSTGLFLKEQILATSAGMAHSDDMVETAHLPSTKMTPTHETVKTAQMPRATTASTDEAMKEAQVISACRDFTGGTVKTAQVTSAGTTSTDDMVKTAQVSSAGTTSTDDTVKTAQVTSAATVSTDDTVKTAQVTSAGADTTSTDDTVKKAPVTSAGADTTSTDDTVKKAPVTSAATMSTDYMVKKAQVTSAGGPLTGDIVKRTAVTKNNSPVSSGSHVKKAQVMKKNSCQSLVDLKKSEVTSTGETPTASFVSKAEVTVSMKKPFTDELTMTMFEVPGTDGLARDAVKNTEMSDSVLEKTEIFSKSKSSTGGKRRRKKRRRRKGSTGHRIKKTDTSSADSLSSGYSVQSAVRNNTSKLSIADTGKHSELARADTGKHSELARADTGKHSELARADTGKHSELARAGSAVTNELMAIAEVSTAGRKFTSELPQTVEVTSMNESSAPCSVLPGDSDASGSAMDTSIHNPPPSHSLEKAVVALKVEHEKSVTGDQRKESEILTANNSSKYEKETAKTAKPLRITSWYNSLRNYDAVEKSRVESRPASTNQSKRPLSGDVERKSSGIPHLYRTAGDPVKEIGMTRSTNGDSCKKRLRRPHSGDAVETKERKSSAGKSVRISQLTGHLYRPPSVDSEKSCDKIPLPRPSTTDSVRMSGVTRKSRTSSGQSKKSSVKNWRKVYRPSSAELLGGWSTGDLYVGVCNNDPPEKCAETDLTRRKLIKRKCSSADLAGTRGSRADRAVIRRPSSARLVTPSSQISRDTVSPLDIPKPLDVKSISLLPPLQGRDQAATLDSLDCARGTEPLEQAVKELHKGVEEYLQWKEDVRLGIFRMQLDKKYSNTKIDKKRQRKVKKAVRTDSEPTVIPPRQELPSIQQHEPPTPSGSNNPVDGTCTFSVSLTPACHECSREVSSAQSLQANMINTDGSRSVNPFIKMIRRRRRKRKRRPKSSVN</sequence>
<feature type="region of interest" description="Disordered" evidence="5">
    <location>
        <begin position="684"/>
        <end position="781"/>
    </location>
</feature>
<feature type="region of interest" description="Disordered" evidence="5">
    <location>
        <begin position="2201"/>
        <end position="2247"/>
    </location>
</feature>
<dbReference type="PANTHER" id="PTHR31817:SF5">
    <property type="match status" value="1"/>
</dbReference>
<feature type="compositionally biased region" description="Polar residues" evidence="5">
    <location>
        <begin position="2227"/>
        <end position="2247"/>
    </location>
</feature>
<evidence type="ECO:0000256" key="3">
    <source>
        <dbReference type="ARBA" id="ARBA00022801"/>
    </source>
</evidence>
<feature type="region of interest" description="Disordered" evidence="5">
    <location>
        <begin position="1661"/>
        <end position="1759"/>
    </location>
</feature>